<evidence type="ECO:0000313" key="3">
    <source>
        <dbReference type="Proteomes" id="UP000291088"/>
    </source>
</evidence>
<evidence type="ECO:0000259" key="1">
    <source>
        <dbReference type="PROSITE" id="PS50927"/>
    </source>
</evidence>
<name>A0A4Q2TPG8_9HYPH</name>
<dbReference type="PROSITE" id="PS50927">
    <property type="entry name" value="BULB_LECTIN"/>
    <property type="match status" value="1"/>
</dbReference>
<dbReference type="Pfam" id="PF01011">
    <property type="entry name" value="PQQ"/>
    <property type="match status" value="1"/>
</dbReference>
<dbReference type="InterPro" id="IPR002372">
    <property type="entry name" value="PQQ_rpt_dom"/>
</dbReference>
<dbReference type="InterPro" id="IPR001480">
    <property type="entry name" value="Bulb-type_lectin_dom"/>
</dbReference>
<keyword evidence="3" id="KW-1185">Reference proteome</keyword>
<organism evidence="2 3">
    <name type="scientific">Ciceribacter ferrooxidans</name>
    <dbReference type="NCBI Taxonomy" id="2509717"/>
    <lineage>
        <taxon>Bacteria</taxon>
        <taxon>Pseudomonadati</taxon>
        <taxon>Pseudomonadota</taxon>
        <taxon>Alphaproteobacteria</taxon>
        <taxon>Hyphomicrobiales</taxon>
        <taxon>Rhizobiaceae</taxon>
        <taxon>Ciceribacter</taxon>
    </lineage>
</organism>
<gene>
    <name evidence="2" type="ORF">EUU22_04005</name>
</gene>
<dbReference type="EMBL" id="SDVB01000116">
    <property type="protein sequence ID" value="RYC20353.1"/>
    <property type="molecule type" value="Genomic_DNA"/>
</dbReference>
<sequence>MTAANVNDLRLVWTWAMNNGTNQAAPIVRNGVMFINNPGNIVQALDARTGEIIWENRIGESDSGNSQRGLAMFEDKIYVTTGEAHI</sequence>
<accession>A0A4Q2TPG8</accession>
<feature type="domain" description="Bulb-type lectin" evidence="1">
    <location>
        <begin position="1"/>
        <end position="86"/>
    </location>
</feature>
<protein>
    <submittedName>
        <fullName evidence="2">Pyrrolo-quinoline quinone</fullName>
    </submittedName>
</protein>
<dbReference type="AlphaFoldDB" id="A0A4Q2TPG8"/>
<reference evidence="2 3" key="1">
    <citation type="submission" date="2019-01" db="EMBL/GenBank/DDBJ databases">
        <authorList>
            <person name="Deng T."/>
        </authorList>
    </citation>
    <scope>NUCLEOTIDE SEQUENCE [LARGE SCALE GENOMIC DNA]</scope>
    <source>
        <strain evidence="2 3">F8825</strain>
    </source>
</reference>
<proteinExistence type="predicted"/>
<dbReference type="Proteomes" id="UP000291088">
    <property type="component" value="Unassembled WGS sequence"/>
</dbReference>
<comment type="caution">
    <text evidence="2">The sequence shown here is derived from an EMBL/GenBank/DDBJ whole genome shotgun (WGS) entry which is preliminary data.</text>
</comment>
<dbReference type="Gene3D" id="2.140.10.10">
    <property type="entry name" value="Quinoprotein alcohol dehydrogenase-like superfamily"/>
    <property type="match status" value="1"/>
</dbReference>
<feature type="non-terminal residue" evidence="2">
    <location>
        <position position="86"/>
    </location>
</feature>
<evidence type="ECO:0000313" key="2">
    <source>
        <dbReference type="EMBL" id="RYC20353.1"/>
    </source>
</evidence>
<dbReference type="SUPFAM" id="SSF50998">
    <property type="entry name" value="Quinoprotein alcohol dehydrogenase-like"/>
    <property type="match status" value="1"/>
</dbReference>
<dbReference type="InterPro" id="IPR011047">
    <property type="entry name" value="Quinoprotein_ADH-like_sf"/>
</dbReference>